<gene>
    <name evidence="2" type="ORF">Pmani_033296</name>
</gene>
<protein>
    <submittedName>
        <fullName evidence="2">Uncharacterized protein</fullName>
    </submittedName>
</protein>
<evidence type="ECO:0000313" key="3">
    <source>
        <dbReference type="Proteomes" id="UP001292094"/>
    </source>
</evidence>
<accession>A0AAE1NR78</accession>
<name>A0AAE1NR78_9EUCA</name>
<reference evidence="2" key="1">
    <citation type="submission" date="2023-11" db="EMBL/GenBank/DDBJ databases">
        <title>Genome assemblies of two species of porcelain crab, Petrolisthes cinctipes and Petrolisthes manimaculis (Anomura: Porcellanidae).</title>
        <authorList>
            <person name="Angst P."/>
        </authorList>
    </citation>
    <scope>NUCLEOTIDE SEQUENCE</scope>
    <source>
        <strain evidence="2">PB745_02</strain>
        <tissue evidence="2">Gill</tissue>
    </source>
</reference>
<dbReference type="AlphaFoldDB" id="A0AAE1NR78"/>
<evidence type="ECO:0000313" key="2">
    <source>
        <dbReference type="EMBL" id="KAK4294056.1"/>
    </source>
</evidence>
<feature type="compositionally biased region" description="Basic and acidic residues" evidence="1">
    <location>
        <begin position="17"/>
        <end position="28"/>
    </location>
</feature>
<feature type="compositionally biased region" description="Gly residues" evidence="1">
    <location>
        <begin position="71"/>
        <end position="153"/>
    </location>
</feature>
<keyword evidence="3" id="KW-1185">Reference proteome</keyword>
<proteinExistence type="predicted"/>
<evidence type="ECO:0000256" key="1">
    <source>
        <dbReference type="SAM" id="MobiDB-lite"/>
    </source>
</evidence>
<dbReference type="EMBL" id="JAWZYT010004377">
    <property type="protein sequence ID" value="KAK4294056.1"/>
    <property type="molecule type" value="Genomic_DNA"/>
</dbReference>
<sequence>MRDTNTDSFSHSQHTRLLPDTKDNRGYEESNSNDNHSDCQQGTKHTVKVIVIEKGGGGGVGGGGGGIIGGGVGRRGGGVGGRVRRGGGGVGGKGGGVGGRRGGWVGGRVKRGGGGVGGRVRRGGGGVGGRGGGVRGRRGGGVGGGGGRRGGGGENEENLVYLDIKKNRHTREENRFTRKVVYRLRVETSPGGERLTKAAPPDFINRPSSIFTHEMDGYTCQAT</sequence>
<comment type="caution">
    <text evidence="2">The sequence shown here is derived from an EMBL/GenBank/DDBJ whole genome shotgun (WGS) entry which is preliminary data.</text>
</comment>
<feature type="compositionally biased region" description="Polar residues" evidence="1">
    <location>
        <begin position="29"/>
        <end position="42"/>
    </location>
</feature>
<dbReference type="Proteomes" id="UP001292094">
    <property type="component" value="Unassembled WGS sequence"/>
</dbReference>
<feature type="compositionally biased region" description="Polar residues" evidence="1">
    <location>
        <begin position="1"/>
        <end position="12"/>
    </location>
</feature>
<organism evidence="2 3">
    <name type="scientific">Petrolisthes manimaculis</name>
    <dbReference type="NCBI Taxonomy" id="1843537"/>
    <lineage>
        <taxon>Eukaryota</taxon>
        <taxon>Metazoa</taxon>
        <taxon>Ecdysozoa</taxon>
        <taxon>Arthropoda</taxon>
        <taxon>Crustacea</taxon>
        <taxon>Multicrustacea</taxon>
        <taxon>Malacostraca</taxon>
        <taxon>Eumalacostraca</taxon>
        <taxon>Eucarida</taxon>
        <taxon>Decapoda</taxon>
        <taxon>Pleocyemata</taxon>
        <taxon>Anomura</taxon>
        <taxon>Galatheoidea</taxon>
        <taxon>Porcellanidae</taxon>
        <taxon>Petrolisthes</taxon>
    </lineage>
</organism>
<feature type="region of interest" description="Disordered" evidence="1">
    <location>
        <begin position="1"/>
        <end position="42"/>
    </location>
</feature>
<feature type="region of interest" description="Disordered" evidence="1">
    <location>
        <begin position="71"/>
        <end position="155"/>
    </location>
</feature>